<dbReference type="SUPFAM" id="SSF88713">
    <property type="entry name" value="Glycoside hydrolase/deacetylase"/>
    <property type="match status" value="1"/>
</dbReference>
<organism evidence="1 2">
    <name type="scientific">Eiseniibacteriota bacterium</name>
    <dbReference type="NCBI Taxonomy" id="2212470"/>
    <lineage>
        <taxon>Bacteria</taxon>
        <taxon>Candidatus Eiseniibacteriota</taxon>
    </lineage>
</organism>
<gene>
    <name evidence="1" type="ORF">E6K72_07315</name>
</gene>
<reference evidence="1 2" key="1">
    <citation type="journal article" date="2019" name="Nat. Microbiol.">
        <title>Mediterranean grassland soil C-N compound turnover is dependent on rainfall and depth, and is mediated by genomically divergent microorganisms.</title>
        <authorList>
            <person name="Diamond S."/>
            <person name="Andeer P.F."/>
            <person name="Li Z."/>
            <person name="Crits-Christoph A."/>
            <person name="Burstein D."/>
            <person name="Anantharaman K."/>
            <person name="Lane K.R."/>
            <person name="Thomas B.C."/>
            <person name="Pan C."/>
            <person name="Northen T.R."/>
            <person name="Banfield J.F."/>
        </authorList>
    </citation>
    <scope>NUCLEOTIDE SEQUENCE [LARGE SCALE GENOMIC DNA]</scope>
    <source>
        <strain evidence="1">WS_2</strain>
    </source>
</reference>
<dbReference type="AlphaFoldDB" id="A0A538STR8"/>
<proteinExistence type="predicted"/>
<evidence type="ECO:0000313" key="2">
    <source>
        <dbReference type="Proteomes" id="UP000317716"/>
    </source>
</evidence>
<name>A0A538STR8_UNCEI</name>
<comment type="caution">
    <text evidence="1">The sequence shown here is derived from an EMBL/GenBank/DDBJ whole genome shotgun (WGS) entry which is preliminary data.</text>
</comment>
<evidence type="ECO:0000313" key="1">
    <source>
        <dbReference type="EMBL" id="TMQ54777.1"/>
    </source>
</evidence>
<accession>A0A538STR8</accession>
<feature type="non-terminal residue" evidence="1">
    <location>
        <position position="272"/>
    </location>
</feature>
<dbReference type="EMBL" id="VBOS01000248">
    <property type="protein sequence ID" value="TMQ54777.1"/>
    <property type="molecule type" value="Genomic_DNA"/>
</dbReference>
<dbReference type="InterPro" id="IPR011330">
    <property type="entry name" value="Glyco_hydro/deAcase_b/a-brl"/>
</dbReference>
<dbReference type="Proteomes" id="UP000317716">
    <property type="component" value="Unassembled WGS sequence"/>
</dbReference>
<dbReference type="GO" id="GO:0005975">
    <property type="term" value="P:carbohydrate metabolic process"/>
    <property type="evidence" value="ECO:0007669"/>
    <property type="project" value="InterPro"/>
</dbReference>
<sequence>MNLDWARLRAVVLESDDWGLCAWVPDREAWTALAGTPAFRSPAGERYGGSTLESAADVKALAGLLLEHSGGDGFPPVWQANTVMANPDYARLASPALDAPTIPLVDLPDTPGRWSRPGFWEDVLRACEAGVWWVELHGLHHLPESAWLAALRRGDDDARRAIAQQSPVCAAVEASGEYDPSEPLATRRRNLERAVARFGALVGRAPRSFCPPDYRWDESLESEAERHGVTTFQGKAEQAGRAFLRLRRLRIGLRWPHTRGARFYMPPRIAFE</sequence>
<protein>
    <submittedName>
        <fullName evidence="1">Uncharacterized protein</fullName>
    </submittedName>
</protein>